<reference evidence="1" key="1">
    <citation type="submission" date="2007-06" db="EMBL/GenBank/DDBJ databases">
        <title>Complete sequence of Marinomonas sp. MWYL1.</title>
        <authorList>
            <consortium name="US DOE Joint Genome Institute"/>
            <person name="Copeland A."/>
            <person name="Lucas S."/>
            <person name="Lapidus A."/>
            <person name="Barry K."/>
            <person name="Glavina del Rio T."/>
            <person name="Dalin E."/>
            <person name="Tice H."/>
            <person name="Pitluck S."/>
            <person name="Kiss H."/>
            <person name="Brettin T."/>
            <person name="Bruce D."/>
            <person name="Detter J.C."/>
            <person name="Han C."/>
            <person name="Schmutz J."/>
            <person name="Larimer F."/>
            <person name="Land M."/>
            <person name="Hauser L."/>
            <person name="Kyrpides N."/>
            <person name="Kim E."/>
            <person name="Johnston A.W.B."/>
            <person name="Todd J.D."/>
            <person name="Rogers R."/>
            <person name="Wexler M."/>
            <person name="Bond P.L."/>
            <person name="Li Y."/>
            <person name="Richardson P."/>
        </authorList>
    </citation>
    <scope>NUCLEOTIDE SEQUENCE [LARGE SCALE GENOMIC DNA]</scope>
    <source>
        <strain evidence="1">MWYL1</strain>
    </source>
</reference>
<dbReference type="STRING" id="400668.Mmwyl1_3368"/>
<dbReference type="Gene3D" id="1.25.40.10">
    <property type="entry name" value="Tetratricopeptide repeat domain"/>
    <property type="match status" value="1"/>
</dbReference>
<accession>A6W0P2</accession>
<dbReference type="eggNOG" id="COG0790">
    <property type="taxonomic scope" value="Bacteria"/>
</dbReference>
<gene>
    <name evidence="1" type="ordered locus">Mmwyl1_3368</name>
</gene>
<evidence type="ECO:0000313" key="1">
    <source>
        <dbReference type="EMBL" id="ABR72271.1"/>
    </source>
</evidence>
<organism evidence="1">
    <name type="scientific">Marinomonas sp. (strain MWYL1)</name>
    <dbReference type="NCBI Taxonomy" id="400668"/>
    <lineage>
        <taxon>Bacteria</taxon>
        <taxon>Pseudomonadati</taxon>
        <taxon>Pseudomonadota</taxon>
        <taxon>Gammaproteobacteria</taxon>
        <taxon>Oceanospirillales</taxon>
        <taxon>Oceanospirillaceae</taxon>
        <taxon>Marinomonas</taxon>
    </lineage>
</organism>
<dbReference type="KEGG" id="mmw:Mmwyl1_3368"/>
<dbReference type="AlphaFoldDB" id="A6W0P2"/>
<sequence length="403" mass="47249">MIYLNRLICAGSIVVGSLAIGVFICQFQSIYPNTYQLARNEGLERYQTQLESLLDINQGHYQSLPASDPLYNILQHLPFSGNREASLEQLGKMILQSNSRAIYWAAQLTPYNRWRKFKGLKLLDFDRLTLLQMAAANKDPYAARDLARIYQCGAERCQNFWLNHAIELFTEKANQGDYRAKYELRQLNITNDHQDAVQLDDKVSFAIDAAKHQFYYPLETLLVSYLNGHHLPVWVDTSYFSNQAYLSMTDKKLMSKLVQWLTDRQYIVDRDLIKIAQKELNQDDYHRLFIQYTLLGKPTRYRDIEISSYYTDRILSTDAENGKKWAIEAMALFEAMELSSTTHKDGIFSERTQYFYDRDIKYHGINFDKEDFKKISKLSKEFKKERSHNIYLTPNNTYLIPDL</sequence>
<name>A6W0P2_MARMS</name>
<dbReference type="HOGENOM" id="CLU_682966_0_0_6"/>
<dbReference type="EMBL" id="CP000749">
    <property type="protein sequence ID" value="ABR72271.1"/>
    <property type="molecule type" value="Genomic_DNA"/>
</dbReference>
<proteinExistence type="predicted"/>
<protein>
    <submittedName>
        <fullName evidence="1">Uncharacterized protein</fullName>
    </submittedName>
</protein>
<dbReference type="InterPro" id="IPR011990">
    <property type="entry name" value="TPR-like_helical_dom_sf"/>
</dbReference>